<keyword evidence="1" id="KW-0472">Membrane</keyword>
<name>A0A4Q7U8S9_9ACTN</name>
<dbReference type="RefSeq" id="WP_165435701.1">
    <property type="nucleotide sequence ID" value="NZ_JBEZZO010000004.1"/>
</dbReference>
<feature type="transmembrane region" description="Helical" evidence="1">
    <location>
        <begin position="337"/>
        <end position="356"/>
    </location>
</feature>
<reference evidence="2 3" key="1">
    <citation type="submission" date="2019-02" db="EMBL/GenBank/DDBJ databases">
        <title>Sequencing the genomes of 1000 actinobacteria strains.</title>
        <authorList>
            <person name="Klenk H.-P."/>
        </authorList>
    </citation>
    <scope>NUCLEOTIDE SEQUENCE [LARGE SCALE GENOMIC DNA]</scope>
    <source>
        <strain evidence="2 3">DSM 45888</strain>
    </source>
</reference>
<feature type="transmembrane region" description="Helical" evidence="1">
    <location>
        <begin position="310"/>
        <end position="330"/>
    </location>
</feature>
<dbReference type="PANTHER" id="PTHR36840">
    <property type="entry name" value="BLL5714 PROTEIN"/>
    <property type="match status" value="1"/>
</dbReference>
<gene>
    <name evidence="2" type="ORF">EV382_0556</name>
</gene>
<dbReference type="Proteomes" id="UP000293781">
    <property type="component" value="Unassembled WGS sequence"/>
</dbReference>
<feature type="transmembrane region" description="Helical" evidence="1">
    <location>
        <begin position="273"/>
        <end position="298"/>
    </location>
</feature>
<dbReference type="EMBL" id="SHKK01000001">
    <property type="protein sequence ID" value="RZT77407.1"/>
    <property type="molecule type" value="Genomic_DNA"/>
</dbReference>
<keyword evidence="3" id="KW-1185">Reference proteome</keyword>
<dbReference type="PANTHER" id="PTHR36840:SF1">
    <property type="entry name" value="BLL5714 PROTEIN"/>
    <property type="match status" value="1"/>
</dbReference>
<proteinExistence type="predicted"/>
<dbReference type="AlphaFoldDB" id="A0A4Q7U8S9"/>
<feature type="transmembrane region" description="Helical" evidence="1">
    <location>
        <begin position="232"/>
        <end position="252"/>
    </location>
</feature>
<feature type="transmembrane region" description="Helical" evidence="1">
    <location>
        <begin position="21"/>
        <end position="38"/>
    </location>
</feature>
<comment type="caution">
    <text evidence="2">The sequence shown here is derived from an EMBL/GenBank/DDBJ whole genome shotgun (WGS) entry which is preliminary data.</text>
</comment>
<accession>A0A4Q7U8S9</accession>
<evidence type="ECO:0000313" key="3">
    <source>
        <dbReference type="Proteomes" id="UP000293781"/>
    </source>
</evidence>
<evidence type="ECO:0000256" key="1">
    <source>
        <dbReference type="SAM" id="Phobius"/>
    </source>
</evidence>
<feature type="transmembrane region" description="Helical" evidence="1">
    <location>
        <begin position="50"/>
        <end position="69"/>
    </location>
</feature>
<dbReference type="InterPro" id="IPR010640">
    <property type="entry name" value="Low_temperature_requirement_A"/>
</dbReference>
<feature type="transmembrane region" description="Helical" evidence="1">
    <location>
        <begin position="81"/>
        <end position="103"/>
    </location>
</feature>
<feature type="transmembrane region" description="Helical" evidence="1">
    <location>
        <begin position="362"/>
        <end position="381"/>
    </location>
</feature>
<feature type="transmembrane region" description="Helical" evidence="1">
    <location>
        <begin position="141"/>
        <end position="158"/>
    </location>
</feature>
<protein>
    <submittedName>
        <fullName evidence="2">Low temperature requirement protein LtrA</fullName>
    </submittedName>
</protein>
<sequence length="404" mass="43378">MAGGLPGRLLLRRENPGKTSFLELFFDLAFIFALTRLSRALLDDLSLTGGFRVLLMLAALWWVWFVTAWSADWFDPRAPLIVTLLLWVMFGGLLMAAAVPTVFDGHAMVFAVAYVAIHLGRAAILLPALQGHPLQVRSLRVAVWFAISGVLWVVGAAVAPAREVLWALALVLEYSLARLRWPFPRLGRSTWPELQVSGSHLSERYQQIFIIALGELILVTGVTYSQSGLDRYSTVAFALAFVTVVALARLYLVPAGARLGARIEAEGPPGSKLTLLAGYLHLVMIVGVLGTSVAMEIAIADPSERDPGQLVVGVVGPVLFLTARILLAAVVDGTLPWARLIGVPAIILGGLAAWRLPPVGTSAVVAGVLLLIVLLDAMPGLRRLVRPVGGRDAPDQRPGVRPDA</sequence>
<organism evidence="2 3">
    <name type="scientific">Micromonospora violae</name>
    <dbReference type="NCBI Taxonomy" id="1278207"/>
    <lineage>
        <taxon>Bacteria</taxon>
        <taxon>Bacillati</taxon>
        <taxon>Actinomycetota</taxon>
        <taxon>Actinomycetes</taxon>
        <taxon>Micromonosporales</taxon>
        <taxon>Micromonosporaceae</taxon>
        <taxon>Micromonospora</taxon>
    </lineage>
</organism>
<keyword evidence="1" id="KW-0812">Transmembrane</keyword>
<keyword evidence="1" id="KW-1133">Transmembrane helix</keyword>
<dbReference type="Pfam" id="PF06772">
    <property type="entry name" value="LtrA"/>
    <property type="match status" value="1"/>
</dbReference>
<feature type="transmembrane region" description="Helical" evidence="1">
    <location>
        <begin position="109"/>
        <end position="129"/>
    </location>
</feature>
<evidence type="ECO:0000313" key="2">
    <source>
        <dbReference type="EMBL" id="RZT77407.1"/>
    </source>
</evidence>